<organism evidence="2 3">
    <name type="scientific">Halorubrum lacusprofundi (strain ATCC 49239 / DSM 5036 / JCM 8891 / ACAM 34)</name>
    <dbReference type="NCBI Taxonomy" id="416348"/>
    <lineage>
        <taxon>Archaea</taxon>
        <taxon>Methanobacteriati</taxon>
        <taxon>Methanobacteriota</taxon>
        <taxon>Stenosarchaea group</taxon>
        <taxon>Halobacteria</taxon>
        <taxon>Halobacteriales</taxon>
        <taxon>Haloferacaceae</taxon>
        <taxon>Halorubrum</taxon>
    </lineage>
</organism>
<dbReference type="EMBL" id="CP001365">
    <property type="protein sequence ID" value="ACM56012.1"/>
    <property type="molecule type" value="Genomic_DNA"/>
</dbReference>
<sequence>METRVYAAYDDGLRIVDPETGTVSHRLADRAVECLSVVSGGTESGGTGGDGECIDGDGSGGDGSGGDESRGDESRGDGSKRDRSAGARVLAGTFDAGLFRSTDGGGSFERVATESLGPGGSGSEAVTAVATSPHDPEVVWIGTEPSRVYRSTDGGETVERIGGLTEVPSASEWSFPPRPDTHHVRWIEPCPADPERWFVGVEAGALVVTPDGGETWVDRPEGSRRDNHALATHPDAPNLVYAAAGDGFAESGDRGDSWRVVDRGLDHGYVWGLAVDPGDPETALVSAASGAGAAHSRGEAYLYRRSVGGDSRRDDRGDDRENGRGDDRGDGGNGRSAASDSGPRFERLDDRGIPTGEGTYRAVLASGRADGTMWAVHNEGLYRTRDAGESFERVPADLPASPARALAIE</sequence>
<feature type="compositionally biased region" description="Basic and acidic residues" evidence="1">
    <location>
        <begin position="343"/>
        <end position="352"/>
    </location>
</feature>
<protein>
    <recommendedName>
        <fullName evidence="4">Glycosyl hydrolase</fullName>
    </recommendedName>
</protein>
<dbReference type="GeneID" id="7401026"/>
<dbReference type="SUPFAM" id="SSF110296">
    <property type="entry name" value="Oligoxyloglucan reducing end-specific cellobiohydrolase"/>
    <property type="match status" value="2"/>
</dbReference>
<feature type="compositionally biased region" description="Gly residues" evidence="1">
    <location>
        <begin position="42"/>
        <end position="66"/>
    </location>
</feature>
<evidence type="ECO:0000313" key="2">
    <source>
        <dbReference type="EMBL" id="ACM56012.1"/>
    </source>
</evidence>
<reference evidence="2 3" key="1">
    <citation type="journal article" date="2016" name="Stand. Genomic Sci.">
        <title>Complete genome sequence of the Antarctic Halorubrum lacusprofundi type strain ACAM 34.</title>
        <authorList>
            <person name="Anderson I.J."/>
            <person name="DasSarma P."/>
            <person name="Lucas S."/>
            <person name="Copeland A."/>
            <person name="Lapidus A."/>
            <person name="Del Rio T.G."/>
            <person name="Tice H."/>
            <person name="Dalin E."/>
            <person name="Bruce D.C."/>
            <person name="Goodwin L."/>
            <person name="Pitluck S."/>
            <person name="Sims D."/>
            <person name="Brettin T.S."/>
            <person name="Detter J.C."/>
            <person name="Han C.S."/>
            <person name="Larimer F."/>
            <person name="Hauser L."/>
            <person name="Land M."/>
            <person name="Ivanova N."/>
            <person name="Richardson P."/>
            <person name="Cavicchioli R."/>
            <person name="DasSarma S."/>
            <person name="Woese C.R."/>
            <person name="Kyrpides N.C."/>
        </authorList>
    </citation>
    <scope>NUCLEOTIDE SEQUENCE [LARGE SCALE GENOMIC DNA]</scope>
    <source>
        <strain evidence="3">ATCC 49239 / DSM 5036 / JCM 8891 / ACAM 34</strain>
    </source>
</reference>
<evidence type="ECO:0000256" key="1">
    <source>
        <dbReference type="SAM" id="MobiDB-lite"/>
    </source>
</evidence>
<feature type="region of interest" description="Disordered" evidence="1">
    <location>
        <begin position="304"/>
        <end position="357"/>
    </location>
</feature>
<evidence type="ECO:0000313" key="3">
    <source>
        <dbReference type="Proteomes" id="UP000000740"/>
    </source>
</evidence>
<dbReference type="KEGG" id="hla:Hlac_0409"/>
<accession>B9LSU7</accession>
<evidence type="ECO:0008006" key="4">
    <source>
        <dbReference type="Google" id="ProtNLM"/>
    </source>
</evidence>
<gene>
    <name evidence="2" type="ordered locus">Hlac_0409</name>
</gene>
<dbReference type="PANTHER" id="PTHR43739">
    <property type="entry name" value="XYLOGLUCANASE (EUROFUNG)"/>
    <property type="match status" value="1"/>
</dbReference>
<name>B9LSU7_HALLT</name>
<dbReference type="AlphaFoldDB" id="B9LSU7"/>
<dbReference type="HOGENOM" id="CLU_058803_1_0_2"/>
<dbReference type="eggNOG" id="arCOG08113">
    <property type="taxonomic scope" value="Archaea"/>
</dbReference>
<feature type="compositionally biased region" description="Basic and acidic residues" evidence="1">
    <location>
        <begin position="67"/>
        <end position="85"/>
    </location>
</feature>
<dbReference type="GO" id="GO:0010411">
    <property type="term" value="P:xyloglucan metabolic process"/>
    <property type="evidence" value="ECO:0007669"/>
    <property type="project" value="TreeGrafter"/>
</dbReference>
<dbReference type="InterPro" id="IPR015943">
    <property type="entry name" value="WD40/YVTN_repeat-like_dom_sf"/>
</dbReference>
<feature type="compositionally biased region" description="Basic and acidic residues" evidence="1">
    <location>
        <begin position="310"/>
        <end position="330"/>
    </location>
</feature>
<dbReference type="Gene3D" id="2.130.10.10">
    <property type="entry name" value="YVTN repeat-like/Quinoprotein amine dehydrogenase"/>
    <property type="match status" value="2"/>
</dbReference>
<dbReference type="PANTHER" id="PTHR43739:SF5">
    <property type="entry name" value="EXO-ALPHA-SIALIDASE"/>
    <property type="match status" value="1"/>
</dbReference>
<proteinExistence type="predicted"/>
<dbReference type="InterPro" id="IPR052025">
    <property type="entry name" value="Xyloglucanase_GH74"/>
</dbReference>
<dbReference type="RefSeq" id="WP_012659650.1">
    <property type="nucleotide sequence ID" value="NC_012029.1"/>
</dbReference>
<feature type="region of interest" description="Disordered" evidence="1">
    <location>
        <begin position="39"/>
        <end position="87"/>
    </location>
</feature>
<dbReference type="Proteomes" id="UP000000740">
    <property type="component" value="Chromosome 1"/>
</dbReference>
<keyword evidence="3" id="KW-1185">Reference proteome</keyword>